<evidence type="ECO:0000259" key="9">
    <source>
        <dbReference type="PROSITE" id="PS50970"/>
    </source>
</evidence>
<evidence type="ECO:0000256" key="3">
    <source>
        <dbReference type="ARBA" id="ARBA00022603"/>
    </source>
</evidence>
<dbReference type="InterPro" id="IPR051524">
    <property type="entry name" value="BHMT"/>
</dbReference>
<dbReference type="KEGG" id="gacu:117560599"/>
<keyword evidence="4 7" id="KW-0808">Transferase</keyword>
<evidence type="ECO:0000256" key="4">
    <source>
        <dbReference type="ARBA" id="ARBA00022679"/>
    </source>
</evidence>
<organism evidence="10 11">
    <name type="scientific">Gymnodraco acuticeps</name>
    <name type="common">Antarctic dragonfish</name>
    <dbReference type="NCBI Taxonomy" id="8218"/>
    <lineage>
        <taxon>Eukaryota</taxon>
        <taxon>Metazoa</taxon>
        <taxon>Chordata</taxon>
        <taxon>Craniata</taxon>
        <taxon>Vertebrata</taxon>
        <taxon>Euteleostomi</taxon>
        <taxon>Actinopterygii</taxon>
        <taxon>Neopterygii</taxon>
        <taxon>Teleostei</taxon>
        <taxon>Neoteleostei</taxon>
        <taxon>Acanthomorphata</taxon>
        <taxon>Eupercaria</taxon>
        <taxon>Perciformes</taxon>
        <taxon>Notothenioidei</taxon>
        <taxon>Bathydraconidae</taxon>
        <taxon>Gymnodraco</taxon>
    </lineage>
</organism>
<dbReference type="Pfam" id="PF02574">
    <property type="entry name" value="S-methyl_trans"/>
    <property type="match status" value="1"/>
</dbReference>
<dbReference type="GO" id="GO:0032259">
    <property type="term" value="P:methylation"/>
    <property type="evidence" value="ECO:0007669"/>
    <property type="project" value="UniProtKB-KW"/>
</dbReference>
<dbReference type="FunFam" id="3.20.20.330:FF:000003">
    <property type="entry name" value="Betaine--homocysteine S-methyltransferase 1"/>
    <property type="match status" value="1"/>
</dbReference>
<reference evidence="11" key="1">
    <citation type="submission" date="2025-08" db="UniProtKB">
        <authorList>
            <consortium name="RefSeq"/>
        </authorList>
    </citation>
    <scope>IDENTIFICATION</scope>
</reference>
<feature type="coiled-coil region" evidence="8">
    <location>
        <begin position="119"/>
        <end position="171"/>
    </location>
</feature>
<evidence type="ECO:0000313" key="10">
    <source>
        <dbReference type="Proteomes" id="UP000515161"/>
    </source>
</evidence>
<proteinExistence type="predicted"/>
<accession>A0A6P8VRH3</accession>
<comment type="cofactor">
    <cofactor evidence="1 7">
        <name>Zn(2+)</name>
        <dbReference type="ChEBI" id="CHEBI:29105"/>
    </cofactor>
</comment>
<dbReference type="OrthoDB" id="261426at2759"/>
<comment type="pathway">
    <text evidence="2">Amino-acid biosynthesis; L-methionine biosynthesis via de novo pathway; L-methionine from L-homocysteine (BhmT route): step 1/1.</text>
</comment>
<name>A0A6P8VRH3_GYMAC</name>
<dbReference type="InParanoid" id="A0A6P8VRH3"/>
<keyword evidence="5 7" id="KW-0479">Metal-binding</keyword>
<dbReference type="PROSITE" id="PS50970">
    <property type="entry name" value="HCY"/>
    <property type="match status" value="1"/>
</dbReference>
<feature type="binding site" evidence="7">
    <location>
        <position position="400"/>
    </location>
    <ligand>
        <name>Zn(2+)</name>
        <dbReference type="ChEBI" id="CHEBI:29105"/>
    </ligand>
</feature>
<keyword evidence="8" id="KW-0175">Coiled coil</keyword>
<sequence length="591" mass="65732">MAFVLEQFVASPTVGQLDCCRKVDLRLVADHYHVSVSSALVKSELKATLITGLVEQGVLRRPTLVESPGTMVQSATEQANIFTTPQFDSVSAGSSPTGSKLDARVKVRMAILQCEREEREREFQLRRELEIRKQEQELEIRKQELELEIRKQELELEIRKQELEADTAVRMRQLELQAAVVGDSAVTPSGPAASFDGIIERLNAGEVVIGDGGFVFALEKRGYVMAGPWTPEATVTHPEAVRQLHREFLRAGSNVMQTFTFYASDDKLENRGQSLKIAGTQINEAACDLAREVASEGDAMVAGGVCQTPSYLSCKSEIEVKAIFKKQLEVFLKKNVDFLIAEYFEHVEEAEWAVQVLKASGKPVAACMCIGPDGDMHGVSPGECAVRLVKAGAQIVGINCHFDPETCVKTVKLMKEGVEKAQLKAHYMVQPLAFHTPDCSCQGFIDLREFPFALEPRILTRWDMHAYAREAYKAGIRFIGGCCGFEPYHIRAIAEELTTERRILPPASEKHGMWGSGLEMHTKPWVRARARRDYWEHIAPASGRPKCPSLSTPEGWGVTKGHTELMQQKEATSSQEIKHLMEMQKKAKSSA</sequence>
<dbReference type="GO" id="GO:0071267">
    <property type="term" value="P:L-methionine salvage"/>
    <property type="evidence" value="ECO:0007669"/>
    <property type="project" value="TreeGrafter"/>
</dbReference>
<evidence type="ECO:0000256" key="2">
    <source>
        <dbReference type="ARBA" id="ARBA00005137"/>
    </source>
</evidence>
<evidence type="ECO:0000256" key="8">
    <source>
        <dbReference type="SAM" id="Coils"/>
    </source>
</evidence>
<dbReference type="RefSeq" id="XP_034093424.1">
    <property type="nucleotide sequence ID" value="XM_034237533.1"/>
</dbReference>
<evidence type="ECO:0000313" key="11">
    <source>
        <dbReference type="RefSeq" id="XP_034093424.1"/>
    </source>
</evidence>
<dbReference type="Proteomes" id="UP000515161">
    <property type="component" value="Unplaced"/>
</dbReference>
<dbReference type="AlphaFoldDB" id="A0A6P8VRH3"/>
<keyword evidence="6 7" id="KW-0862">Zinc</keyword>
<dbReference type="GeneID" id="117560599"/>
<feature type="binding site" evidence="7">
    <location>
        <position position="483"/>
    </location>
    <ligand>
        <name>Zn(2+)</name>
        <dbReference type="ChEBI" id="CHEBI:29105"/>
    </ligand>
</feature>
<evidence type="ECO:0000256" key="6">
    <source>
        <dbReference type="ARBA" id="ARBA00022833"/>
    </source>
</evidence>
<keyword evidence="3 7" id="KW-0489">Methyltransferase</keyword>
<dbReference type="InterPro" id="IPR003726">
    <property type="entry name" value="HCY_dom"/>
</dbReference>
<keyword evidence="10" id="KW-1185">Reference proteome</keyword>
<dbReference type="SUPFAM" id="SSF82282">
    <property type="entry name" value="Homocysteine S-methyltransferase"/>
    <property type="match status" value="1"/>
</dbReference>
<evidence type="ECO:0000256" key="1">
    <source>
        <dbReference type="ARBA" id="ARBA00001947"/>
    </source>
</evidence>
<feature type="binding site" evidence="7">
    <location>
        <position position="482"/>
    </location>
    <ligand>
        <name>Zn(2+)</name>
        <dbReference type="ChEBI" id="CHEBI:29105"/>
    </ligand>
</feature>
<dbReference type="InterPro" id="IPR036589">
    <property type="entry name" value="HCY_dom_sf"/>
</dbReference>
<dbReference type="PANTHER" id="PTHR46120">
    <property type="entry name" value="BETAINE--HOMOCYSTEINE S-METHYLTRANSFERASE 1"/>
    <property type="match status" value="1"/>
</dbReference>
<protein>
    <submittedName>
        <fullName evidence="11">Betaine--homocysteine S-methyltransferase 1-like</fullName>
    </submittedName>
</protein>
<dbReference type="GO" id="GO:0047150">
    <property type="term" value="F:betaine-homocysteine S-methyltransferase activity"/>
    <property type="evidence" value="ECO:0007669"/>
    <property type="project" value="TreeGrafter"/>
</dbReference>
<dbReference type="PANTHER" id="PTHR46120:SF1">
    <property type="entry name" value="HCY-BINDING DOMAIN-CONTAINING PROTEIN"/>
    <property type="match status" value="1"/>
</dbReference>
<evidence type="ECO:0000256" key="7">
    <source>
        <dbReference type="PROSITE-ProRule" id="PRU00333"/>
    </source>
</evidence>
<feature type="domain" description="Hcy-binding" evidence="9">
    <location>
        <begin position="196"/>
        <end position="497"/>
    </location>
</feature>
<evidence type="ECO:0000256" key="5">
    <source>
        <dbReference type="ARBA" id="ARBA00022723"/>
    </source>
</evidence>
<dbReference type="GO" id="GO:0046872">
    <property type="term" value="F:metal ion binding"/>
    <property type="evidence" value="ECO:0007669"/>
    <property type="project" value="UniProtKB-KW"/>
</dbReference>
<dbReference type="GO" id="GO:0005829">
    <property type="term" value="C:cytosol"/>
    <property type="evidence" value="ECO:0007669"/>
    <property type="project" value="TreeGrafter"/>
</dbReference>
<dbReference type="Gene3D" id="3.20.20.330">
    <property type="entry name" value="Homocysteine-binding-like domain"/>
    <property type="match status" value="1"/>
</dbReference>
<gene>
    <name evidence="11" type="primary">LOC117560599</name>
</gene>